<dbReference type="EMBL" id="JAMKFB020000020">
    <property type="protein sequence ID" value="KAL0163964.1"/>
    <property type="molecule type" value="Genomic_DNA"/>
</dbReference>
<gene>
    <name evidence="2" type="ORF">M9458_039717</name>
</gene>
<protein>
    <submittedName>
        <fullName evidence="2">Uncharacterized protein</fullName>
    </submittedName>
</protein>
<reference evidence="2 3" key="1">
    <citation type="submission" date="2024-05" db="EMBL/GenBank/DDBJ databases">
        <title>Genome sequencing and assembly of Indian major carp, Cirrhinus mrigala (Hamilton, 1822).</title>
        <authorList>
            <person name="Mohindra V."/>
            <person name="Chowdhury L.M."/>
            <person name="Lal K."/>
            <person name="Jena J.K."/>
        </authorList>
    </citation>
    <scope>NUCLEOTIDE SEQUENCE [LARGE SCALE GENOMIC DNA]</scope>
    <source>
        <strain evidence="2">CM1030</strain>
        <tissue evidence="2">Blood</tissue>
    </source>
</reference>
<feature type="non-terminal residue" evidence="2">
    <location>
        <position position="53"/>
    </location>
</feature>
<evidence type="ECO:0000313" key="2">
    <source>
        <dbReference type="EMBL" id="KAL0163964.1"/>
    </source>
</evidence>
<evidence type="ECO:0000256" key="1">
    <source>
        <dbReference type="SAM" id="MobiDB-lite"/>
    </source>
</evidence>
<feature type="non-terminal residue" evidence="2">
    <location>
        <position position="1"/>
    </location>
</feature>
<evidence type="ECO:0000313" key="3">
    <source>
        <dbReference type="Proteomes" id="UP001529510"/>
    </source>
</evidence>
<dbReference type="AlphaFoldDB" id="A0ABD0NPV1"/>
<feature type="region of interest" description="Disordered" evidence="1">
    <location>
        <begin position="1"/>
        <end position="53"/>
    </location>
</feature>
<organism evidence="2 3">
    <name type="scientific">Cirrhinus mrigala</name>
    <name type="common">Mrigala</name>
    <dbReference type="NCBI Taxonomy" id="683832"/>
    <lineage>
        <taxon>Eukaryota</taxon>
        <taxon>Metazoa</taxon>
        <taxon>Chordata</taxon>
        <taxon>Craniata</taxon>
        <taxon>Vertebrata</taxon>
        <taxon>Euteleostomi</taxon>
        <taxon>Actinopterygii</taxon>
        <taxon>Neopterygii</taxon>
        <taxon>Teleostei</taxon>
        <taxon>Ostariophysi</taxon>
        <taxon>Cypriniformes</taxon>
        <taxon>Cyprinidae</taxon>
        <taxon>Labeoninae</taxon>
        <taxon>Labeonini</taxon>
        <taxon>Cirrhinus</taxon>
    </lineage>
</organism>
<accession>A0ABD0NPV1</accession>
<name>A0ABD0NPV1_CIRMR</name>
<dbReference type="InterPro" id="IPR017850">
    <property type="entry name" value="Alkaline_phosphatase_core_sf"/>
</dbReference>
<dbReference type="Proteomes" id="UP001529510">
    <property type="component" value="Unassembled WGS sequence"/>
</dbReference>
<keyword evidence="3" id="KW-1185">Reference proteome</keyword>
<sequence length="53" mass="5623">LLGIPPAPNNGTHGSLNHLLKNPPHQPHHRHAPLLAVPHKTSVAAPVTPSLRL</sequence>
<proteinExistence type="predicted"/>
<dbReference type="Gene3D" id="3.40.720.10">
    <property type="entry name" value="Alkaline Phosphatase, subunit A"/>
    <property type="match status" value="1"/>
</dbReference>
<comment type="caution">
    <text evidence="2">The sequence shown here is derived from an EMBL/GenBank/DDBJ whole genome shotgun (WGS) entry which is preliminary data.</text>
</comment>